<keyword evidence="2" id="KW-0812">Transmembrane</keyword>
<keyword evidence="4" id="KW-1185">Reference proteome</keyword>
<evidence type="ECO:0000256" key="2">
    <source>
        <dbReference type="SAM" id="Phobius"/>
    </source>
</evidence>
<feature type="region of interest" description="Disordered" evidence="1">
    <location>
        <begin position="56"/>
        <end position="83"/>
    </location>
</feature>
<organism evidence="3 4">
    <name type="scientific">Flavobacterium orientale</name>
    <dbReference type="NCBI Taxonomy" id="1756020"/>
    <lineage>
        <taxon>Bacteria</taxon>
        <taxon>Pseudomonadati</taxon>
        <taxon>Bacteroidota</taxon>
        <taxon>Flavobacteriia</taxon>
        <taxon>Flavobacteriales</taxon>
        <taxon>Flavobacteriaceae</taxon>
        <taxon>Flavobacterium</taxon>
    </lineage>
</organism>
<protein>
    <recommendedName>
        <fullName evidence="5">Energy transducer TonB</fullName>
    </recommendedName>
</protein>
<feature type="transmembrane region" description="Helical" evidence="2">
    <location>
        <begin position="12"/>
        <end position="32"/>
    </location>
</feature>
<dbReference type="EMBL" id="BMFG01000009">
    <property type="protein sequence ID" value="GGD32438.1"/>
    <property type="molecule type" value="Genomic_DNA"/>
</dbReference>
<keyword evidence="2" id="KW-1133">Transmembrane helix</keyword>
<gene>
    <name evidence="3" type="ORF">GCM10011343_23170</name>
</gene>
<dbReference type="Proteomes" id="UP000625735">
    <property type="component" value="Unassembled WGS sequence"/>
</dbReference>
<keyword evidence="2" id="KW-0472">Membrane</keyword>
<reference evidence="3" key="2">
    <citation type="submission" date="2020-09" db="EMBL/GenBank/DDBJ databases">
        <authorList>
            <person name="Sun Q."/>
            <person name="Zhou Y."/>
        </authorList>
    </citation>
    <scope>NUCLEOTIDE SEQUENCE</scope>
    <source>
        <strain evidence="3">CGMCC 1.12506</strain>
    </source>
</reference>
<proteinExistence type="predicted"/>
<dbReference type="SUPFAM" id="SSF74653">
    <property type="entry name" value="TolA/TonB C-terminal domain"/>
    <property type="match status" value="1"/>
</dbReference>
<dbReference type="RefSeq" id="WP_188362743.1">
    <property type="nucleotide sequence ID" value="NZ_BMFG01000009.1"/>
</dbReference>
<feature type="compositionally biased region" description="Low complexity" evidence="1">
    <location>
        <begin position="65"/>
        <end position="78"/>
    </location>
</feature>
<evidence type="ECO:0000256" key="1">
    <source>
        <dbReference type="SAM" id="MobiDB-lite"/>
    </source>
</evidence>
<feature type="compositionally biased region" description="Polar residues" evidence="1">
    <location>
        <begin position="144"/>
        <end position="153"/>
    </location>
</feature>
<feature type="region of interest" description="Disordered" evidence="1">
    <location>
        <begin position="106"/>
        <end position="157"/>
    </location>
</feature>
<feature type="compositionally biased region" description="Polar residues" evidence="1">
    <location>
        <begin position="119"/>
        <end position="132"/>
    </location>
</feature>
<name>A0A916Y6G4_9FLAO</name>
<evidence type="ECO:0008006" key="5">
    <source>
        <dbReference type="Google" id="ProtNLM"/>
    </source>
</evidence>
<evidence type="ECO:0000313" key="4">
    <source>
        <dbReference type="Proteomes" id="UP000625735"/>
    </source>
</evidence>
<accession>A0A916Y6G4</accession>
<dbReference type="AlphaFoldDB" id="A0A916Y6G4"/>
<sequence length="267" mass="28401">MKYLETEEEKKSFAITATIMAMLLILFLYLGLPFMDPPPDNGIAINFGNTDFGSGNVNTTETVNASPQPTQSTAQPTPTKEDVLTQDDIDAAVIKETKVVKPVKEVKEEAPKKVETPKQPSKTTTDALSNLLNGPKQDGKTNEGDGTSTQAGNQGKLDGSIYSNSYYGSGKGTGTGSGAWGLNGRRLASPGAVKAECNDEGTVVVEVKVNKNGGVTNAKFTPSGSNTTSKCLQDAAIKSAYKYKWNDDSNAPDNQIGFIVFNFRNGE</sequence>
<evidence type="ECO:0000313" key="3">
    <source>
        <dbReference type="EMBL" id="GGD32438.1"/>
    </source>
</evidence>
<feature type="compositionally biased region" description="Basic and acidic residues" evidence="1">
    <location>
        <begin position="106"/>
        <end position="116"/>
    </location>
</feature>
<comment type="caution">
    <text evidence="3">The sequence shown here is derived from an EMBL/GenBank/DDBJ whole genome shotgun (WGS) entry which is preliminary data.</text>
</comment>
<reference evidence="3" key="1">
    <citation type="journal article" date="2014" name="Int. J. Syst. Evol. Microbiol.">
        <title>Complete genome sequence of Corynebacterium casei LMG S-19264T (=DSM 44701T), isolated from a smear-ripened cheese.</title>
        <authorList>
            <consortium name="US DOE Joint Genome Institute (JGI-PGF)"/>
            <person name="Walter F."/>
            <person name="Albersmeier A."/>
            <person name="Kalinowski J."/>
            <person name="Ruckert C."/>
        </authorList>
    </citation>
    <scope>NUCLEOTIDE SEQUENCE</scope>
    <source>
        <strain evidence="3">CGMCC 1.12506</strain>
    </source>
</reference>